<reference evidence="5 6" key="1">
    <citation type="submission" date="2020-08" db="EMBL/GenBank/DDBJ databases">
        <title>Genomic Encyclopedia of Type Strains, Phase IV (KMG-IV): sequencing the most valuable type-strain genomes for metagenomic binning, comparative biology and taxonomic classification.</title>
        <authorList>
            <person name="Goeker M."/>
        </authorList>
    </citation>
    <scope>NUCLEOTIDE SEQUENCE [LARGE SCALE GENOMIC DNA]</scope>
    <source>
        <strain evidence="5 6">YIM 65646</strain>
    </source>
</reference>
<dbReference type="SMART" id="SM00231">
    <property type="entry name" value="FA58C"/>
    <property type="match status" value="1"/>
</dbReference>
<protein>
    <recommendedName>
        <fullName evidence="4">F5/8 type C domain-containing protein</fullName>
    </recommendedName>
</protein>
<evidence type="ECO:0000256" key="2">
    <source>
        <dbReference type="ARBA" id="ARBA00022490"/>
    </source>
</evidence>
<dbReference type="PROSITE" id="PS50022">
    <property type="entry name" value="FA58C_3"/>
    <property type="match status" value="1"/>
</dbReference>
<sequence length="866" mass="89681">MTMLRRRAWPVLATTAVLAAGVLSAGPVTAGKPLGDNVAAAPAPEVSAFDVAGGATVPFIEQEAENVAHNGTVIGPNRLYTTLPSEASGRRAVTLDAVGEYVEFTLTAPANAMTVRYSLPDNAAGTGITAPIDLRVNGSKVRDLPLTSKYGWFYGSYPFTNQPGDKPHHFYDETRTMFGSTLGAGTKVRLQVASMGASSFTIDLADFENVAAPIGRPAGALSVVDYGANPNGGGDSTAAFQAAVDAGRTQGKVVYIPQGTYFLYDHVIVDQVTLAGAGQWYSVLTGRHPTQRQKAVGIYGKYVGEGGPSQNVTLKDFAIIGDIAERVDGDQVNAIGGAMSNSTVDAVWMQHTKVGAWMDGPMDRFRIVNSRILDQTADGVNFHIGVTNSSVENTFVRNTGDDGLAMWAENRGGVTNAGNSFVRNTVVLPILANNIVVYGGRDMNVSDNVVADTVSNGGGLHVGNRYDGVNGPTGVLGTFTLARNTLIRAGNGDYNWPFPIGAIWFDARNEPMVNATINVTDTDIIDSSYAAIHFVSGTTRGVNFNNVRINRTGTFAIQLNDPGAASFTNVTATGIGFTEPIYSCLGSGFTITQGGGNSGWNTKLPNTYCGPFPPPNYGGTTPTGPRIAVSPGALAFGDQQVGTTGAARAVTISNPGDATANISSVSVSGDYARTTNCGATLAPGASCTANVTFTPTAAGSRTGALSVSSNATGSPHTVSLSGNGTTANANLALNRPVSASSYTQVYGPGNAVDGNASSYWESANNAFPQTLTVDLGSARNVGRIVLKLPPSSAWGTRSQTVAVAKSADGGGYSTVVGATSYTFDPATGNTATITFAATSARFLRLTFTANSGWPAGQCSEFEVYAS</sequence>
<name>A0A841FQG4_9ACTN</name>
<dbReference type="Gene3D" id="2.60.40.10">
    <property type="entry name" value="Immunoglobulins"/>
    <property type="match status" value="1"/>
</dbReference>
<evidence type="ECO:0000256" key="1">
    <source>
        <dbReference type="ARBA" id="ARBA00004496"/>
    </source>
</evidence>
<dbReference type="InterPro" id="IPR000421">
    <property type="entry name" value="FA58C"/>
</dbReference>
<dbReference type="NCBIfam" id="NF012200">
    <property type="entry name" value="choice_anch_D"/>
    <property type="match status" value="1"/>
</dbReference>
<evidence type="ECO:0000313" key="5">
    <source>
        <dbReference type="EMBL" id="MBB6037073.1"/>
    </source>
</evidence>
<organism evidence="5 6">
    <name type="scientific">Phytomonospora endophytica</name>
    <dbReference type="NCBI Taxonomy" id="714109"/>
    <lineage>
        <taxon>Bacteria</taxon>
        <taxon>Bacillati</taxon>
        <taxon>Actinomycetota</taxon>
        <taxon>Actinomycetes</taxon>
        <taxon>Micromonosporales</taxon>
        <taxon>Micromonosporaceae</taxon>
        <taxon>Phytomonospora</taxon>
    </lineage>
</organism>
<dbReference type="Pfam" id="PF15780">
    <property type="entry name" value="ASH"/>
    <property type="match status" value="1"/>
</dbReference>
<dbReference type="GO" id="GO:0005737">
    <property type="term" value="C:cytoplasm"/>
    <property type="evidence" value="ECO:0007669"/>
    <property type="project" value="UniProtKB-SubCell"/>
</dbReference>
<dbReference type="CDD" id="cd14490">
    <property type="entry name" value="CBM6-CBM35-CBM36_like_1"/>
    <property type="match status" value="1"/>
</dbReference>
<feature type="signal peptide" evidence="3">
    <location>
        <begin position="1"/>
        <end position="30"/>
    </location>
</feature>
<evidence type="ECO:0000256" key="3">
    <source>
        <dbReference type="SAM" id="SignalP"/>
    </source>
</evidence>
<gene>
    <name evidence="5" type="ORF">HNR73_004946</name>
</gene>
<dbReference type="InterPro" id="IPR055149">
    <property type="entry name" value="Agl_cat_D2"/>
</dbReference>
<dbReference type="GO" id="GO:0005975">
    <property type="term" value="P:carbohydrate metabolic process"/>
    <property type="evidence" value="ECO:0007669"/>
    <property type="project" value="UniProtKB-ARBA"/>
</dbReference>
<dbReference type="Pfam" id="PF22816">
    <property type="entry name" value="CatAgl_D2"/>
    <property type="match status" value="1"/>
</dbReference>
<dbReference type="InterPro" id="IPR013783">
    <property type="entry name" value="Ig-like_fold"/>
</dbReference>
<evidence type="ECO:0000259" key="4">
    <source>
        <dbReference type="PROSITE" id="PS50022"/>
    </source>
</evidence>
<dbReference type="InterPro" id="IPR033801">
    <property type="entry name" value="CBM6-CBM35-CBM36-like_1"/>
</dbReference>
<dbReference type="Pfam" id="PF00754">
    <property type="entry name" value="F5_F8_type_C"/>
    <property type="match status" value="1"/>
</dbReference>
<dbReference type="InterPro" id="IPR031549">
    <property type="entry name" value="ASH"/>
</dbReference>
<dbReference type="Gene3D" id="2.60.120.260">
    <property type="entry name" value="Galactose-binding domain-like"/>
    <property type="match status" value="2"/>
</dbReference>
<dbReference type="Pfam" id="PF22815">
    <property type="entry name" value="CatAgl_D1"/>
    <property type="match status" value="1"/>
</dbReference>
<keyword evidence="2" id="KW-0963">Cytoplasm</keyword>
<accession>A0A841FQG4</accession>
<comment type="caution">
    <text evidence="5">The sequence shown here is derived from an EMBL/GenBank/DDBJ whole genome shotgun (WGS) entry which is preliminary data.</text>
</comment>
<dbReference type="InterPro" id="IPR008979">
    <property type="entry name" value="Galactose-bd-like_sf"/>
</dbReference>
<dbReference type="RefSeq" id="WP_184789901.1">
    <property type="nucleotide sequence ID" value="NZ_BONT01000072.1"/>
</dbReference>
<keyword evidence="6" id="KW-1185">Reference proteome</keyword>
<feature type="domain" description="F5/8 type C" evidence="4">
    <location>
        <begin position="718"/>
        <end position="866"/>
    </location>
</feature>
<comment type="subcellular location">
    <subcellularLocation>
        <location evidence="1">Cytoplasm</location>
    </subcellularLocation>
</comment>
<proteinExistence type="predicted"/>
<dbReference type="SUPFAM" id="SSF51126">
    <property type="entry name" value="Pectin lyase-like"/>
    <property type="match status" value="1"/>
</dbReference>
<keyword evidence="3" id="KW-0732">Signal</keyword>
<evidence type="ECO:0000313" key="6">
    <source>
        <dbReference type="Proteomes" id="UP000548476"/>
    </source>
</evidence>
<dbReference type="InterPro" id="IPR011050">
    <property type="entry name" value="Pectin_lyase_fold/virulence"/>
</dbReference>
<dbReference type="InterPro" id="IPR012334">
    <property type="entry name" value="Pectin_lyas_fold"/>
</dbReference>
<feature type="chain" id="PRO_5032645568" description="F5/8 type C domain-containing protein" evidence="3">
    <location>
        <begin position="31"/>
        <end position="866"/>
    </location>
</feature>
<dbReference type="Gene3D" id="2.160.20.10">
    <property type="entry name" value="Single-stranded right-handed beta-helix, Pectin lyase-like"/>
    <property type="match status" value="1"/>
</dbReference>
<dbReference type="AlphaFoldDB" id="A0A841FQG4"/>
<dbReference type="EMBL" id="JACHGT010000011">
    <property type="protein sequence ID" value="MBB6037073.1"/>
    <property type="molecule type" value="Genomic_DNA"/>
</dbReference>
<dbReference type="SUPFAM" id="SSF49785">
    <property type="entry name" value="Galactose-binding domain-like"/>
    <property type="match status" value="1"/>
</dbReference>
<dbReference type="Proteomes" id="UP000548476">
    <property type="component" value="Unassembled WGS sequence"/>
</dbReference>